<evidence type="ECO:0000313" key="3">
    <source>
        <dbReference type="EMBL" id="EPQ57829.1"/>
    </source>
</evidence>
<dbReference type="InterPro" id="IPR026992">
    <property type="entry name" value="DIOX_N"/>
</dbReference>
<dbReference type="OrthoDB" id="406156at2759"/>
<dbReference type="InterPro" id="IPR005123">
    <property type="entry name" value="Oxoglu/Fe-dep_dioxygenase_dom"/>
</dbReference>
<dbReference type="InterPro" id="IPR050231">
    <property type="entry name" value="Iron_ascorbate_oxido_reductase"/>
</dbReference>
<dbReference type="GeneID" id="19305636"/>
<dbReference type="GO" id="GO:0016491">
    <property type="term" value="F:oxidoreductase activity"/>
    <property type="evidence" value="ECO:0007669"/>
    <property type="project" value="UniProtKB-KW"/>
</dbReference>
<evidence type="ECO:0000259" key="2">
    <source>
        <dbReference type="PROSITE" id="PS51471"/>
    </source>
</evidence>
<dbReference type="Gene3D" id="2.60.120.330">
    <property type="entry name" value="B-lactam Antibiotic, Isopenicillin N Synthase, Chain"/>
    <property type="match status" value="1"/>
</dbReference>
<dbReference type="InterPro" id="IPR027443">
    <property type="entry name" value="IPNS-like_sf"/>
</dbReference>
<dbReference type="EMBL" id="KB469298">
    <property type="protein sequence ID" value="EPQ57829.1"/>
    <property type="molecule type" value="Genomic_DNA"/>
</dbReference>
<keyword evidence="1" id="KW-0479">Metal-binding</keyword>
<gene>
    <name evidence="3" type="ORF">GLOTRDRAFT_35572</name>
</gene>
<evidence type="ECO:0000313" key="4">
    <source>
        <dbReference type="Proteomes" id="UP000030669"/>
    </source>
</evidence>
<keyword evidence="4" id="KW-1185">Reference proteome</keyword>
<feature type="domain" description="Fe2OG dioxygenase" evidence="2">
    <location>
        <begin position="179"/>
        <end position="285"/>
    </location>
</feature>
<evidence type="ECO:0000256" key="1">
    <source>
        <dbReference type="RuleBase" id="RU003682"/>
    </source>
</evidence>
<dbReference type="PROSITE" id="PS51471">
    <property type="entry name" value="FE2OG_OXY"/>
    <property type="match status" value="1"/>
</dbReference>
<dbReference type="GO" id="GO:0046872">
    <property type="term" value="F:metal ion binding"/>
    <property type="evidence" value="ECO:0007669"/>
    <property type="project" value="UniProtKB-KW"/>
</dbReference>
<comment type="similarity">
    <text evidence="1">Belongs to the iron/ascorbate-dependent oxidoreductase family.</text>
</comment>
<dbReference type="InterPro" id="IPR044861">
    <property type="entry name" value="IPNS-like_FE2OG_OXY"/>
</dbReference>
<dbReference type="Pfam" id="PF14226">
    <property type="entry name" value="DIOX_N"/>
    <property type="match status" value="1"/>
</dbReference>
<accession>S7RWU6</accession>
<dbReference type="KEGG" id="gtr:GLOTRDRAFT_35572"/>
<keyword evidence="1" id="KW-0560">Oxidoreductase</keyword>
<dbReference type="HOGENOM" id="CLU_010119_4_0_1"/>
<reference evidence="3 4" key="1">
    <citation type="journal article" date="2012" name="Science">
        <title>The Paleozoic origin of enzymatic lignin decomposition reconstructed from 31 fungal genomes.</title>
        <authorList>
            <person name="Floudas D."/>
            <person name="Binder M."/>
            <person name="Riley R."/>
            <person name="Barry K."/>
            <person name="Blanchette R.A."/>
            <person name="Henrissat B."/>
            <person name="Martinez A.T."/>
            <person name="Otillar R."/>
            <person name="Spatafora J.W."/>
            <person name="Yadav J.S."/>
            <person name="Aerts A."/>
            <person name="Benoit I."/>
            <person name="Boyd A."/>
            <person name="Carlson A."/>
            <person name="Copeland A."/>
            <person name="Coutinho P.M."/>
            <person name="de Vries R.P."/>
            <person name="Ferreira P."/>
            <person name="Findley K."/>
            <person name="Foster B."/>
            <person name="Gaskell J."/>
            <person name="Glotzer D."/>
            <person name="Gorecki P."/>
            <person name="Heitman J."/>
            <person name="Hesse C."/>
            <person name="Hori C."/>
            <person name="Igarashi K."/>
            <person name="Jurgens J.A."/>
            <person name="Kallen N."/>
            <person name="Kersten P."/>
            <person name="Kohler A."/>
            <person name="Kuees U."/>
            <person name="Kumar T.K.A."/>
            <person name="Kuo A."/>
            <person name="LaButti K."/>
            <person name="Larrondo L.F."/>
            <person name="Lindquist E."/>
            <person name="Ling A."/>
            <person name="Lombard V."/>
            <person name="Lucas S."/>
            <person name="Lundell T."/>
            <person name="Martin R."/>
            <person name="McLaughlin D.J."/>
            <person name="Morgenstern I."/>
            <person name="Morin E."/>
            <person name="Murat C."/>
            <person name="Nagy L.G."/>
            <person name="Nolan M."/>
            <person name="Ohm R.A."/>
            <person name="Patyshakuliyeva A."/>
            <person name="Rokas A."/>
            <person name="Ruiz-Duenas F.J."/>
            <person name="Sabat G."/>
            <person name="Salamov A."/>
            <person name="Samejima M."/>
            <person name="Schmutz J."/>
            <person name="Slot J.C."/>
            <person name="St John F."/>
            <person name="Stenlid J."/>
            <person name="Sun H."/>
            <person name="Sun S."/>
            <person name="Syed K."/>
            <person name="Tsang A."/>
            <person name="Wiebenga A."/>
            <person name="Young D."/>
            <person name="Pisabarro A."/>
            <person name="Eastwood D.C."/>
            <person name="Martin F."/>
            <person name="Cullen D."/>
            <person name="Grigoriev I.V."/>
            <person name="Hibbett D.S."/>
        </authorList>
    </citation>
    <scope>NUCLEOTIDE SEQUENCE [LARGE SCALE GENOMIC DNA]</scope>
    <source>
        <strain evidence="3 4">ATCC 11539</strain>
    </source>
</reference>
<dbReference type="eggNOG" id="KOG0143">
    <property type="taxonomic scope" value="Eukaryota"/>
</dbReference>
<proteinExistence type="inferred from homology"/>
<dbReference type="AlphaFoldDB" id="S7RWU6"/>
<dbReference type="PANTHER" id="PTHR47990">
    <property type="entry name" value="2-OXOGLUTARATE (2OG) AND FE(II)-DEPENDENT OXYGENASE SUPERFAMILY PROTEIN-RELATED"/>
    <property type="match status" value="1"/>
</dbReference>
<protein>
    <submittedName>
        <fullName evidence="3">Clavaminate synthase-like protein</fullName>
    </submittedName>
</protein>
<sequence>MHNCTDIPPFPDDIPTEQLSIIDYQLLLAGEPSEIEKLYHAAATQGFWYVKNHGMELLVNAMFRTAEKVLNLPLKDKLELLQRDHRGAHGYKAKGTVPVDQHGTRDITEFINISQDDVLAYPTQVHRTYPAPLREAMEDVVQPLVRGCVAMNLAMLAALTGKLQLPNGTLARLHAYAAGAESCSELRCLRTSPCQESGRIALGAHTDFGSLSAVFNRLGGLQILCPTDGTWKYVKPLPGHIICNVGDALEFFSGGLLRSSVHRVLPPPGLQAQHERWSIVYFTRPADDVELRPLAEESSLIAGAAKAASGSEKLSPGFTAGEWYAKKTAKYLAREHSLPT</sequence>
<name>S7RWU6_GLOTA</name>
<organism evidence="3 4">
    <name type="scientific">Gloeophyllum trabeum (strain ATCC 11539 / FP-39264 / Madison 617)</name>
    <name type="common">Brown rot fungus</name>
    <dbReference type="NCBI Taxonomy" id="670483"/>
    <lineage>
        <taxon>Eukaryota</taxon>
        <taxon>Fungi</taxon>
        <taxon>Dikarya</taxon>
        <taxon>Basidiomycota</taxon>
        <taxon>Agaricomycotina</taxon>
        <taxon>Agaricomycetes</taxon>
        <taxon>Gloeophyllales</taxon>
        <taxon>Gloeophyllaceae</taxon>
        <taxon>Gloeophyllum</taxon>
    </lineage>
</organism>
<dbReference type="Proteomes" id="UP000030669">
    <property type="component" value="Unassembled WGS sequence"/>
</dbReference>
<dbReference type="OMA" id="DHAICNI"/>
<keyword evidence="1" id="KW-0408">Iron</keyword>
<dbReference type="RefSeq" id="XP_007862837.1">
    <property type="nucleotide sequence ID" value="XM_007864646.1"/>
</dbReference>
<dbReference type="Pfam" id="PF03171">
    <property type="entry name" value="2OG-FeII_Oxy"/>
    <property type="match status" value="1"/>
</dbReference>
<dbReference type="SUPFAM" id="SSF51197">
    <property type="entry name" value="Clavaminate synthase-like"/>
    <property type="match status" value="1"/>
</dbReference>